<feature type="signal peptide" evidence="2">
    <location>
        <begin position="1"/>
        <end position="23"/>
    </location>
</feature>
<organism evidence="3 4">
    <name type="scientific">Fusicatenibacter saccharivorans</name>
    <dbReference type="NCBI Taxonomy" id="1150298"/>
    <lineage>
        <taxon>Bacteria</taxon>
        <taxon>Bacillati</taxon>
        <taxon>Bacillota</taxon>
        <taxon>Clostridia</taxon>
        <taxon>Lachnospirales</taxon>
        <taxon>Lachnospiraceae</taxon>
        <taxon>Fusicatenibacter</taxon>
    </lineage>
</organism>
<evidence type="ECO:0000313" key="4">
    <source>
        <dbReference type="Proteomes" id="UP000095706"/>
    </source>
</evidence>
<accession>A0A173XAA7</accession>
<sequence>MKKILKIFVCFIGIIISASTVSASKLEILSESEDYEKIVALADEIVSITNGGPVEDPFEEGISVSDIDFDNALKEYIDTPLLTSELLSVSEVENALEQSDYIWIIPIRAYGHLYEACAVRANGEDGQPIDQWHISGARGYELDDTPTYIEQLNISLAANSDIVWDNYKFRLVGGVDPIRFPVWIALNETQVGYLIPGREDAAACLTDSSEIAEYGLSGEEEFHAYNYAAVVAAVADSSYIETDDTQGGTNIVLDVANQPTKYQNKMLVIILGIGILAIAIITILTIKRKKDSEM</sequence>
<feature type="chain" id="PRO_5008015307" evidence="2">
    <location>
        <begin position="24"/>
        <end position="294"/>
    </location>
</feature>
<gene>
    <name evidence="3" type="ORF">ERS852406_00294</name>
</gene>
<keyword evidence="2" id="KW-0732">Signal</keyword>
<keyword evidence="1" id="KW-0812">Transmembrane</keyword>
<dbReference type="RefSeq" id="WP_055225956.1">
    <property type="nucleotide sequence ID" value="NZ_CAXSRP010000010.1"/>
</dbReference>
<evidence type="ECO:0000256" key="2">
    <source>
        <dbReference type="SAM" id="SignalP"/>
    </source>
</evidence>
<name>A0A173XAA7_9FIRM</name>
<proteinExistence type="predicted"/>
<keyword evidence="1" id="KW-0472">Membrane</keyword>
<protein>
    <submittedName>
        <fullName evidence="3">Uncharacterized protein</fullName>
    </submittedName>
</protein>
<dbReference type="AlphaFoldDB" id="A0A173XAA7"/>
<dbReference type="Proteomes" id="UP000095706">
    <property type="component" value="Unassembled WGS sequence"/>
</dbReference>
<evidence type="ECO:0000256" key="1">
    <source>
        <dbReference type="SAM" id="Phobius"/>
    </source>
</evidence>
<reference evidence="3 4" key="1">
    <citation type="submission" date="2015-09" db="EMBL/GenBank/DDBJ databases">
        <authorList>
            <consortium name="Pathogen Informatics"/>
        </authorList>
    </citation>
    <scope>NUCLEOTIDE SEQUENCE [LARGE SCALE GENOMIC DNA]</scope>
    <source>
        <strain evidence="3 4">2789STDY5608849</strain>
    </source>
</reference>
<dbReference type="EMBL" id="CYYV01000001">
    <property type="protein sequence ID" value="CUN48681.1"/>
    <property type="molecule type" value="Genomic_DNA"/>
</dbReference>
<feature type="transmembrane region" description="Helical" evidence="1">
    <location>
        <begin position="266"/>
        <end position="286"/>
    </location>
</feature>
<evidence type="ECO:0000313" key="3">
    <source>
        <dbReference type="EMBL" id="CUN48681.1"/>
    </source>
</evidence>
<keyword evidence="1" id="KW-1133">Transmembrane helix</keyword>